<gene>
    <name evidence="1" type="ORF">ERS008491_03774</name>
</gene>
<protein>
    <submittedName>
        <fullName evidence="1">Uncharacterized protein conserved in bacteria</fullName>
    </submittedName>
</protein>
<dbReference type="EMBL" id="CPYI01000019">
    <property type="protein sequence ID" value="CNF42275.1"/>
    <property type="molecule type" value="Genomic_DNA"/>
</dbReference>
<dbReference type="Gene3D" id="3.90.1150.30">
    <property type="match status" value="1"/>
</dbReference>
<name>A0A0T9LZF1_YERKR</name>
<dbReference type="InterPro" id="IPR038056">
    <property type="entry name" value="YjbR-like_sf"/>
</dbReference>
<proteinExistence type="predicted"/>
<reference evidence="1 2" key="1">
    <citation type="submission" date="2015-03" db="EMBL/GenBank/DDBJ databases">
        <authorList>
            <person name="Murphy D."/>
        </authorList>
    </citation>
    <scope>NUCLEOTIDE SEQUENCE [LARGE SCALE GENOMIC DNA]</scope>
    <source>
        <strain evidence="1 2">FCF326</strain>
    </source>
</reference>
<evidence type="ECO:0000313" key="1">
    <source>
        <dbReference type="EMBL" id="CNF42275.1"/>
    </source>
</evidence>
<sequence>MLLLFKNKKAVPQRLLNYGFTECGDDYHYSTRLLDGQFEMVITVSKLEHVSATLTDTGSNEEYVLHLVPGSCGAFVGRVRAEYGKVLSDIAQKCFESDIFKSEQAQAVIQYIRSKYGDELEFLWAKFPTNAIWRRADNAKWYGALLLIPKNKLGVNDSALCDVLNLRANPETVAELIDNKRYFRAYHMNKKHWLSLCLDGSLSLEELYLRIDHSYALAAKK</sequence>
<dbReference type="PANTHER" id="PTHR35145:SF1">
    <property type="entry name" value="CYTOPLASMIC PROTEIN"/>
    <property type="match status" value="1"/>
</dbReference>
<dbReference type="PANTHER" id="PTHR35145">
    <property type="entry name" value="CYTOPLASMIC PROTEIN-RELATED"/>
    <property type="match status" value="1"/>
</dbReference>
<dbReference type="SUPFAM" id="SSF142906">
    <property type="entry name" value="YjbR-like"/>
    <property type="match status" value="1"/>
</dbReference>
<evidence type="ECO:0000313" key="2">
    <source>
        <dbReference type="Proteomes" id="UP000045824"/>
    </source>
</evidence>
<dbReference type="Pfam" id="PF04237">
    <property type="entry name" value="YjbR"/>
    <property type="match status" value="1"/>
</dbReference>
<dbReference type="AlphaFoldDB" id="A0A0T9LZF1"/>
<organism evidence="1 2">
    <name type="scientific">Yersinia kristensenii</name>
    <dbReference type="NCBI Taxonomy" id="28152"/>
    <lineage>
        <taxon>Bacteria</taxon>
        <taxon>Pseudomonadati</taxon>
        <taxon>Pseudomonadota</taxon>
        <taxon>Gammaproteobacteria</taxon>
        <taxon>Enterobacterales</taxon>
        <taxon>Yersiniaceae</taxon>
        <taxon>Yersinia</taxon>
    </lineage>
</organism>
<dbReference type="Proteomes" id="UP000045824">
    <property type="component" value="Unassembled WGS sequence"/>
</dbReference>
<accession>A0A0T9LZF1</accession>
<dbReference type="InterPro" id="IPR007351">
    <property type="entry name" value="YjbR"/>
</dbReference>
<dbReference type="InterPro" id="IPR058532">
    <property type="entry name" value="YjbR/MT2646/Rv2570-like"/>
</dbReference>